<feature type="compositionally biased region" description="Low complexity" evidence="1">
    <location>
        <begin position="22"/>
        <end position="45"/>
    </location>
</feature>
<feature type="compositionally biased region" description="Polar residues" evidence="1">
    <location>
        <begin position="46"/>
        <end position="56"/>
    </location>
</feature>
<protein>
    <submittedName>
        <fullName evidence="2">Uncharacterized protein</fullName>
    </submittedName>
</protein>
<dbReference type="HOGENOM" id="CLU_1147779_0_0_1"/>
<name>F8NFN9_SERL9</name>
<proteinExistence type="predicted"/>
<accession>F8NFN9</accession>
<reference evidence="2" key="1">
    <citation type="submission" date="2011-04" db="EMBL/GenBank/DDBJ databases">
        <title>Evolution of plant cell wall degrading machinery underlies the functional diversity of forest fungi.</title>
        <authorList>
            <consortium name="US DOE Joint Genome Institute (JGI-PGF)"/>
            <person name="Eastwood D.C."/>
            <person name="Floudas D."/>
            <person name="Binder M."/>
            <person name="Majcherczyk A."/>
            <person name="Schneider P."/>
            <person name="Aerts A."/>
            <person name="Asiegbu F.O."/>
            <person name="Baker S.E."/>
            <person name="Barry K."/>
            <person name="Bendiksby M."/>
            <person name="Blumentritt M."/>
            <person name="Coutinho P.M."/>
            <person name="Cullen D."/>
            <person name="Cullen D."/>
            <person name="Gathman A."/>
            <person name="Goodell B."/>
            <person name="Henrissat B."/>
            <person name="Ihrmark K."/>
            <person name="Kauserud H."/>
            <person name="Kohler A."/>
            <person name="LaButti K."/>
            <person name="Lapidus A."/>
            <person name="Lavin J.L."/>
            <person name="Lee Y.-H."/>
            <person name="Lindquist E."/>
            <person name="Lilly W."/>
            <person name="Lucas S."/>
            <person name="Morin E."/>
            <person name="Murat C."/>
            <person name="Oguiza J.A."/>
            <person name="Park J."/>
            <person name="Pisabarro A.G."/>
            <person name="Riley R."/>
            <person name="Rosling A."/>
            <person name="Salamov A."/>
            <person name="Schmidt O."/>
            <person name="Schmutz J."/>
            <person name="Skrede I."/>
            <person name="Stenlid J."/>
            <person name="Wiebenga A."/>
            <person name="Xie X."/>
            <person name="Kues U."/>
            <person name="Hibbett D.S."/>
            <person name="Hoffmeister D."/>
            <person name="Hogberg N."/>
            <person name="Martin F."/>
            <person name="Grigoriev I.V."/>
            <person name="Watkinson S.C."/>
        </authorList>
    </citation>
    <scope>NUCLEOTIDE SEQUENCE</scope>
    <source>
        <strain evidence="2">S7.9</strain>
    </source>
</reference>
<gene>
    <name evidence="2" type="ORF">SERLADRAFT_376108</name>
</gene>
<dbReference type="EMBL" id="GL945428">
    <property type="protein sequence ID" value="EGO30879.1"/>
    <property type="molecule type" value="Genomic_DNA"/>
</dbReference>
<dbReference type="KEGG" id="sla:SERLADRAFT_376108"/>
<evidence type="ECO:0000313" key="2">
    <source>
        <dbReference type="EMBL" id="EGO30879.1"/>
    </source>
</evidence>
<dbReference type="RefSeq" id="XP_007312763.1">
    <property type="nucleotide sequence ID" value="XM_007312701.1"/>
</dbReference>
<dbReference type="Proteomes" id="UP000008064">
    <property type="component" value="Unassembled WGS sequence"/>
</dbReference>
<dbReference type="GeneID" id="18810633"/>
<dbReference type="PANTHER" id="PTHR38701">
    <property type="entry name" value="CHROMOSOME 8, WHOLE GENOME SHOTGUN SEQUENCE"/>
    <property type="match status" value="1"/>
</dbReference>
<dbReference type="PANTHER" id="PTHR38701:SF1">
    <property type="entry name" value="UP-REGULATED DURING SEPTATION PROTEIN 1 DOMAIN-CONTAINING PROTEIN"/>
    <property type="match status" value="1"/>
</dbReference>
<organism>
    <name type="scientific">Serpula lacrymans var. lacrymans (strain S7.9)</name>
    <name type="common">Dry rot fungus</name>
    <dbReference type="NCBI Taxonomy" id="578457"/>
    <lineage>
        <taxon>Eukaryota</taxon>
        <taxon>Fungi</taxon>
        <taxon>Dikarya</taxon>
        <taxon>Basidiomycota</taxon>
        <taxon>Agaricomycotina</taxon>
        <taxon>Agaricomycetes</taxon>
        <taxon>Agaricomycetidae</taxon>
        <taxon>Boletales</taxon>
        <taxon>Coniophorineae</taxon>
        <taxon>Serpulaceae</taxon>
        <taxon>Serpula</taxon>
    </lineage>
</organism>
<feature type="region of interest" description="Disordered" evidence="1">
    <location>
        <begin position="184"/>
        <end position="208"/>
    </location>
</feature>
<evidence type="ECO:0000256" key="1">
    <source>
        <dbReference type="SAM" id="MobiDB-lite"/>
    </source>
</evidence>
<dbReference type="AlphaFoldDB" id="F8NFN9"/>
<dbReference type="OrthoDB" id="2555519at2759"/>
<sequence length="242" mass="26273">MGALDNHSLDDKRVGALAIPVPSYSPPVSALSLSSPSSVSRSAISNTADNSGESSISTSVMFSPLKVGRDIELGGLCGSEQRPSLHDLSVGDQTSGDSTLVAHGRSDHWDYVELGPQCSEHKVKAEAKSNRKIADLEITNRSLLAINASLENTKHRQAKEIRDLRRKLRDSRLSLSPGTFRVLNSSPYLSESDHDEEDEGTDNGRKGKGDVLYEKIKMMLEELIVSGEKALDTVGKTEKTRE</sequence>
<feature type="region of interest" description="Disordered" evidence="1">
    <location>
        <begin position="22"/>
        <end position="56"/>
    </location>
</feature>